<organism evidence="1 2">
    <name type="scientific">Eruca vesicaria subsp. sativa</name>
    <name type="common">Garden rocket</name>
    <name type="synonym">Eruca sativa</name>
    <dbReference type="NCBI Taxonomy" id="29727"/>
    <lineage>
        <taxon>Eukaryota</taxon>
        <taxon>Viridiplantae</taxon>
        <taxon>Streptophyta</taxon>
        <taxon>Embryophyta</taxon>
        <taxon>Tracheophyta</taxon>
        <taxon>Spermatophyta</taxon>
        <taxon>Magnoliopsida</taxon>
        <taxon>eudicotyledons</taxon>
        <taxon>Gunneridae</taxon>
        <taxon>Pentapetalae</taxon>
        <taxon>rosids</taxon>
        <taxon>malvids</taxon>
        <taxon>Brassicales</taxon>
        <taxon>Brassicaceae</taxon>
        <taxon>Brassiceae</taxon>
        <taxon>Eruca</taxon>
    </lineage>
</organism>
<name>A0ABC8L149_ERUVS</name>
<dbReference type="Proteomes" id="UP001642260">
    <property type="component" value="Unassembled WGS sequence"/>
</dbReference>
<protein>
    <submittedName>
        <fullName evidence="1">Uncharacterized protein</fullName>
    </submittedName>
</protein>
<dbReference type="AlphaFoldDB" id="A0ABC8L149"/>
<reference evidence="1 2" key="1">
    <citation type="submission" date="2022-03" db="EMBL/GenBank/DDBJ databases">
        <authorList>
            <person name="Macdonald S."/>
            <person name="Ahmed S."/>
            <person name="Newling K."/>
        </authorList>
    </citation>
    <scope>NUCLEOTIDE SEQUENCE [LARGE SCALE GENOMIC DNA]</scope>
</reference>
<evidence type="ECO:0000313" key="2">
    <source>
        <dbReference type="Proteomes" id="UP001642260"/>
    </source>
</evidence>
<dbReference type="EMBL" id="CAKOAT010375154">
    <property type="protein sequence ID" value="CAH8363940.1"/>
    <property type="molecule type" value="Genomic_DNA"/>
</dbReference>
<comment type="caution">
    <text evidence="1">The sequence shown here is derived from an EMBL/GenBank/DDBJ whole genome shotgun (WGS) entry which is preliminary data.</text>
</comment>
<gene>
    <name evidence="1" type="ORF">ERUC_LOCUS29696</name>
</gene>
<accession>A0ABC8L149</accession>
<evidence type="ECO:0000313" key="1">
    <source>
        <dbReference type="EMBL" id="CAH8363940.1"/>
    </source>
</evidence>
<keyword evidence="2" id="KW-1185">Reference proteome</keyword>
<proteinExistence type="predicted"/>
<sequence length="92" mass="10343">MLVQSGEELRQTLSEKVQQAALIAGRVKKTCSVDKKLGRAGKVKQGQTVEKRQEYLAAKEEADSLRSRKLRRAQIGEVLRREVWTDHNGPGN</sequence>